<sequence>MLYTKVFNQFKEGYLGYATLGLLFQSCLGGVAAMAILHERTGFSQHAQLLTAVVLCMMYNASMMAGFNKKWVFNLLIASLLLNGTFILLAILV</sequence>
<dbReference type="AlphaFoldDB" id="A0A1I3R4Y2"/>
<keyword evidence="1" id="KW-0812">Transmembrane</keyword>
<evidence type="ECO:0000313" key="2">
    <source>
        <dbReference type="EMBL" id="SFJ40306.1"/>
    </source>
</evidence>
<gene>
    <name evidence="2" type="ORF">SAMN04487893_10720</name>
</gene>
<dbReference type="Proteomes" id="UP000243887">
    <property type="component" value="Unassembled WGS sequence"/>
</dbReference>
<proteinExistence type="predicted"/>
<feature type="transmembrane region" description="Helical" evidence="1">
    <location>
        <begin position="73"/>
        <end position="92"/>
    </location>
</feature>
<keyword evidence="1" id="KW-0472">Membrane</keyword>
<protein>
    <submittedName>
        <fullName evidence="2">Uncharacterized protein</fullName>
    </submittedName>
</protein>
<feature type="transmembrane region" description="Helical" evidence="1">
    <location>
        <begin position="49"/>
        <end position="67"/>
    </location>
</feature>
<dbReference type="RefSeq" id="WP_090678808.1">
    <property type="nucleotide sequence ID" value="NZ_FORU01000007.1"/>
</dbReference>
<dbReference type="EMBL" id="FORU01000007">
    <property type="protein sequence ID" value="SFJ40306.1"/>
    <property type="molecule type" value="Genomic_DNA"/>
</dbReference>
<evidence type="ECO:0000256" key="1">
    <source>
        <dbReference type="SAM" id="Phobius"/>
    </source>
</evidence>
<feature type="transmembrane region" description="Helical" evidence="1">
    <location>
        <begin position="14"/>
        <end position="37"/>
    </location>
</feature>
<keyword evidence="3" id="KW-1185">Reference proteome</keyword>
<evidence type="ECO:0000313" key="3">
    <source>
        <dbReference type="Proteomes" id="UP000243887"/>
    </source>
</evidence>
<name>A0A1I3R4Y2_9FLAO</name>
<reference evidence="3" key="1">
    <citation type="submission" date="2016-10" db="EMBL/GenBank/DDBJ databases">
        <authorList>
            <person name="Varghese N."/>
            <person name="Submissions S."/>
        </authorList>
    </citation>
    <scope>NUCLEOTIDE SEQUENCE [LARGE SCALE GENOMIC DNA]</scope>
    <source>
        <strain evidence="3">DSM 26542</strain>
    </source>
</reference>
<accession>A0A1I3R4Y2</accession>
<dbReference type="STRING" id="1150112.SAMN04487893_10720"/>
<dbReference type="PROSITE" id="PS51257">
    <property type="entry name" value="PROKAR_LIPOPROTEIN"/>
    <property type="match status" value="1"/>
</dbReference>
<dbReference type="OrthoDB" id="1467832at2"/>
<keyword evidence="1" id="KW-1133">Transmembrane helix</keyword>
<organism evidence="2 3">
    <name type="scientific">Myroides guanonis</name>
    <dbReference type="NCBI Taxonomy" id="1150112"/>
    <lineage>
        <taxon>Bacteria</taxon>
        <taxon>Pseudomonadati</taxon>
        <taxon>Bacteroidota</taxon>
        <taxon>Flavobacteriia</taxon>
        <taxon>Flavobacteriales</taxon>
        <taxon>Flavobacteriaceae</taxon>
        <taxon>Myroides</taxon>
    </lineage>
</organism>